<dbReference type="PANTHER" id="PTHR10434">
    <property type="entry name" value="1-ACYL-SN-GLYCEROL-3-PHOSPHATE ACYLTRANSFERASE"/>
    <property type="match status" value="1"/>
</dbReference>
<reference evidence="7 8" key="1">
    <citation type="submission" date="2019-03" db="EMBL/GenBank/DDBJ databases">
        <title>Genomic Encyclopedia of Archaeal and Bacterial Type Strains, Phase II (KMG-II): from individual species to whole genera.</title>
        <authorList>
            <person name="Goeker M."/>
        </authorList>
    </citation>
    <scope>NUCLEOTIDE SEQUENCE [LARGE SCALE GENOMIC DNA]</scope>
    <source>
        <strain evidence="7 8">ATCC 700618</strain>
    </source>
</reference>
<gene>
    <name evidence="7" type="ORF">EI74_0411</name>
</gene>
<keyword evidence="8" id="KW-1185">Reference proteome</keyword>
<evidence type="ECO:0000256" key="4">
    <source>
        <dbReference type="ARBA" id="ARBA00023098"/>
    </source>
</evidence>
<evidence type="ECO:0000256" key="5">
    <source>
        <dbReference type="ARBA" id="ARBA00023315"/>
    </source>
</evidence>
<dbReference type="SMART" id="SM00563">
    <property type="entry name" value="PlsC"/>
    <property type="match status" value="1"/>
</dbReference>
<dbReference type="Pfam" id="PF01553">
    <property type="entry name" value="Acyltransferase"/>
    <property type="match status" value="1"/>
</dbReference>
<protein>
    <submittedName>
        <fullName evidence="7">1-acyl-sn-glycerol-3-phosphate acyltransferase</fullName>
    </submittedName>
</protein>
<evidence type="ECO:0000313" key="7">
    <source>
        <dbReference type="EMBL" id="TDO20335.1"/>
    </source>
</evidence>
<evidence type="ECO:0000313" key="8">
    <source>
        <dbReference type="Proteomes" id="UP000295518"/>
    </source>
</evidence>
<evidence type="ECO:0000256" key="3">
    <source>
        <dbReference type="ARBA" id="ARBA00022679"/>
    </source>
</evidence>
<dbReference type="SUPFAM" id="SSF69593">
    <property type="entry name" value="Glycerol-3-phosphate (1)-acyltransferase"/>
    <property type="match status" value="1"/>
</dbReference>
<dbReference type="CDD" id="cd07989">
    <property type="entry name" value="LPLAT_AGPAT-like"/>
    <property type="match status" value="1"/>
</dbReference>
<organism evidence="7 8">
    <name type="scientific">Mycoplasma testudineum</name>
    <dbReference type="NCBI Taxonomy" id="244584"/>
    <lineage>
        <taxon>Bacteria</taxon>
        <taxon>Bacillati</taxon>
        <taxon>Mycoplasmatota</taxon>
        <taxon>Mollicutes</taxon>
        <taxon>Mycoplasmataceae</taxon>
        <taxon>Mycoplasma</taxon>
    </lineage>
</organism>
<comment type="pathway">
    <text evidence="1">Lipid metabolism.</text>
</comment>
<dbReference type="GO" id="GO:0003841">
    <property type="term" value="F:1-acylglycerol-3-phosphate O-acyltransferase activity"/>
    <property type="evidence" value="ECO:0007669"/>
    <property type="project" value="TreeGrafter"/>
</dbReference>
<comment type="caution">
    <text evidence="7">The sequence shown here is derived from an EMBL/GenBank/DDBJ whole genome shotgun (WGS) entry which is preliminary data.</text>
</comment>
<name>A0A4R6IH43_9MOLU</name>
<keyword evidence="3 7" id="KW-0808">Transferase</keyword>
<dbReference type="Proteomes" id="UP000295518">
    <property type="component" value="Unassembled WGS sequence"/>
</dbReference>
<dbReference type="AlphaFoldDB" id="A0A4R6IH43"/>
<keyword evidence="2" id="KW-0444">Lipid biosynthesis</keyword>
<keyword evidence="4" id="KW-0443">Lipid metabolism</keyword>
<accession>A0A4R6IH43</accession>
<dbReference type="PANTHER" id="PTHR10434:SF64">
    <property type="entry name" value="1-ACYL-SN-GLYCEROL-3-PHOSPHATE ACYLTRANSFERASE-RELATED"/>
    <property type="match status" value="1"/>
</dbReference>
<dbReference type="OrthoDB" id="9803035at2"/>
<keyword evidence="5 7" id="KW-0012">Acyltransferase</keyword>
<evidence type="ECO:0000256" key="2">
    <source>
        <dbReference type="ARBA" id="ARBA00022516"/>
    </source>
</evidence>
<dbReference type="InterPro" id="IPR002123">
    <property type="entry name" value="Plipid/glycerol_acylTrfase"/>
</dbReference>
<proteinExistence type="predicted"/>
<feature type="domain" description="Phospholipid/glycerol acyltransferase" evidence="6">
    <location>
        <begin position="72"/>
        <end position="197"/>
    </location>
</feature>
<dbReference type="GO" id="GO:0006654">
    <property type="term" value="P:phosphatidic acid biosynthetic process"/>
    <property type="evidence" value="ECO:0007669"/>
    <property type="project" value="TreeGrafter"/>
</dbReference>
<dbReference type="EMBL" id="SNWN01000011">
    <property type="protein sequence ID" value="TDO20335.1"/>
    <property type="molecule type" value="Genomic_DNA"/>
</dbReference>
<evidence type="ECO:0000256" key="1">
    <source>
        <dbReference type="ARBA" id="ARBA00005189"/>
    </source>
</evidence>
<sequence>MSPSFKLFLNSPYLMFKLLRLEMLARKHRRYPQDLDVQKRNDFILKIAKRMLKIYNIKVVVKGRENLEKAPALIMPNHNDNLDVFALMYAMLKTTQDKSVNHELISFLGKIELTRKRIVKHAVELLDGVFIDRAKFKSAWNGTLDFGVMVKENKKYGVIFPEGTRSETGVMGEFKRGAFKLAKINLLPIIPTTINYSKVGFDKKNKKATVEVIFNKPIAYKNILALSEEALMKNTKSAIEKEYLGGDKHE</sequence>
<evidence type="ECO:0000259" key="6">
    <source>
        <dbReference type="SMART" id="SM00563"/>
    </source>
</evidence>
<dbReference type="RefSeq" id="WP_094254578.1">
    <property type="nucleotide sequence ID" value="NZ_NNCE01000003.1"/>
</dbReference>